<accession>A0A0C6P6I8</accession>
<dbReference type="Gene3D" id="3.40.190.150">
    <property type="entry name" value="Bordetella uptake gene, domain 1"/>
    <property type="match status" value="1"/>
</dbReference>
<dbReference type="RefSeq" id="WP_015064794.1">
    <property type="nucleotide sequence ID" value="NC_019382.1"/>
</dbReference>
<evidence type="ECO:0000256" key="1">
    <source>
        <dbReference type="ARBA" id="ARBA00006987"/>
    </source>
</evidence>
<dbReference type="SUPFAM" id="SSF53850">
    <property type="entry name" value="Periplasmic binding protein-like II"/>
    <property type="match status" value="1"/>
</dbReference>
<feature type="signal peptide" evidence="2">
    <location>
        <begin position="1"/>
        <end position="18"/>
    </location>
</feature>
<organism evidence="3 4">
    <name type="scientific">Bordetella bronchiseptica 253</name>
    <dbReference type="NCBI Taxonomy" id="568707"/>
    <lineage>
        <taxon>Bacteria</taxon>
        <taxon>Pseudomonadati</taxon>
        <taxon>Pseudomonadota</taxon>
        <taxon>Betaproteobacteria</taxon>
        <taxon>Burkholderiales</taxon>
        <taxon>Alcaligenaceae</taxon>
        <taxon>Bordetella</taxon>
    </lineage>
</organism>
<dbReference type="InterPro" id="IPR005064">
    <property type="entry name" value="BUG"/>
</dbReference>
<dbReference type="InterPro" id="IPR042100">
    <property type="entry name" value="Bug_dom1"/>
</dbReference>
<dbReference type="Proteomes" id="UP000007564">
    <property type="component" value="Chromosome"/>
</dbReference>
<protein>
    <submittedName>
        <fullName evidence="3">Putative exported protein</fullName>
    </submittedName>
</protein>
<comment type="similarity">
    <text evidence="1">Belongs to the UPF0065 (bug) family.</text>
</comment>
<dbReference type="AlphaFoldDB" id="A0A0C6P6I8"/>
<dbReference type="HOGENOM" id="CLU_045683_0_2_4"/>
<dbReference type="CDD" id="cd13577">
    <property type="entry name" value="PBP2_BugE_Glu"/>
    <property type="match status" value="1"/>
</dbReference>
<dbReference type="Gene3D" id="3.40.190.10">
    <property type="entry name" value="Periplasmic binding protein-like II"/>
    <property type="match status" value="1"/>
</dbReference>
<dbReference type="PANTHER" id="PTHR42928:SF5">
    <property type="entry name" value="BLR1237 PROTEIN"/>
    <property type="match status" value="1"/>
</dbReference>
<proteinExistence type="inferred from homology"/>
<evidence type="ECO:0000313" key="3">
    <source>
        <dbReference type="EMBL" id="CCJ55464.1"/>
    </source>
</evidence>
<feature type="chain" id="PRO_5002190063" evidence="2">
    <location>
        <begin position="19"/>
        <end position="327"/>
    </location>
</feature>
<evidence type="ECO:0000256" key="2">
    <source>
        <dbReference type="SAM" id="SignalP"/>
    </source>
</evidence>
<dbReference type="Pfam" id="PF03401">
    <property type="entry name" value="TctC"/>
    <property type="match status" value="1"/>
</dbReference>
<keyword evidence="2" id="KW-0732">Signal</keyword>
<dbReference type="EMBL" id="HE965806">
    <property type="protein sequence ID" value="CCJ55464.1"/>
    <property type="molecule type" value="Genomic_DNA"/>
</dbReference>
<gene>
    <name evidence="3" type="ORF">BN112_3550</name>
</gene>
<evidence type="ECO:0000313" key="4">
    <source>
        <dbReference type="Proteomes" id="UP000007564"/>
    </source>
</evidence>
<sequence>MKKLGRLLLLSATAALLAAPAARGQAVDYPQRPITLIVPFEVGGPTDILGRIVAETLSAKIGQTVIVENKGGAGGAIGSEAIAKAAPDGYTIGLATISTHVVNPSCNKHLRYDPLRSFTPVALLGSMPNILVVRQGFGTPDFAAFRERLKKDSEQYNLGTAGPCSFGHVMLEHLNQELGSRIAHVPYRGSGPAASDLLGGSLDMMMDIYPLLGPHIAAGKLTALAVAWPSRLSRLPDTPTFDELGLPDLSTTSWYGLVAPAGLPADRLAGLSRKIGESLQDPGLRRRFEEAYIHAAPQESPQAFKDFLAAQFSKESAFIQSRNMGAN</sequence>
<dbReference type="PANTHER" id="PTHR42928">
    <property type="entry name" value="TRICARBOXYLATE-BINDING PROTEIN"/>
    <property type="match status" value="1"/>
</dbReference>
<reference evidence="3 4" key="1">
    <citation type="journal article" date="2012" name="BMC Genomics">
        <title>Comparative genomics of the classical Bordetella subspecies: the evolution and exchange of virulence-associated diversity amongst closely related pathogens.</title>
        <authorList>
            <person name="Park J."/>
            <person name="Zhang Y."/>
            <person name="Buboltz A.M."/>
            <person name="Zhang X."/>
            <person name="Schuster S.C."/>
            <person name="Ahuja U."/>
            <person name="Liu M."/>
            <person name="Miller J.F."/>
            <person name="Sebaihia M."/>
            <person name="Bentley S.D."/>
            <person name="Parkhill J."/>
            <person name="Harvill E.T."/>
        </authorList>
    </citation>
    <scope>NUCLEOTIDE SEQUENCE [LARGE SCALE GENOMIC DNA]</scope>
    <source>
        <strain evidence="3 4">253</strain>
    </source>
</reference>
<dbReference type="OrthoDB" id="8841839at2"/>
<dbReference type="KEGG" id="bbh:BN112_3550"/>
<name>A0A0C6P6I8_BORBO</name>
<dbReference type="PIRSF" id="PIRSF017082">
    <property type="entry name" value="YflP"/>
    <property type="match status" value="1"/>
</dbReference>